<accession>A0A139SX15</accession>
<evidence type="ECO:0000313" key="2">
    <source>
        <dbReference type="Proteomes" id="UP000072660"/>
    </source>
</evidence>
<dbReference type="AlphaFoldDB" id="A0A139SX15"/>
<proteinExistence type="predicted"/>
<dbReference type="Proteomes" id="UP000072660">
    <property type="component" value="Unassembled WGS sequence"/>
</dbReference>
<comment type="caution">
    <text evidence="1">The sequence shown here is derived from an EMBL/GenBank/DDBJ whole genome shotgun (WGS) entry which is preliminary data.</text>
</comment>
<name>A0A139SX15_9GAMM</name>
<keyword evidence="2" id="KW-1185">Reference proteome</keyword>
<evidence type="ECO:0000313" key="1">
    <source>
        <dbReference type="EMBL" id="KXU39109.1"/>
    </source>
</evidence>
<organism evidence="1 2">
    <name type="scientific">Ventosimonas gracilis</name>
    <dbReference type="NCBI Taxonomy" id="1680762"/>
    <lineage>
        <taxon>Bacteria</taxon>
        <taxon>Pseudomonadati</taxon>
        <taxon>Pseudomonadota</taxon>
        <taxon>Gammaproteobacteria</taxon>
        <taxon>Pseudomonadales</taxon>
        <taxon>Ventosimonadaceae</taxon>
        <taxon>Ventosimonas</taxon>
    </lineage>
</organism>
<sequence length="79" mass="9257">MLQRRMAKFWAQPEGTGQIFRAAALLVAHLHEQTSLLAPCRAKNLPPSRPRLKREQPLEFKRDLKICHEPQLSAYSRWH</sequence>
<protein>
    <submittedName>
        <fullName evidence="1">Uncharacterized protein</fullName>
    </submittedName>
</protein>
<dbReference type="EMBL" id="LSZO01000044">
    <property type="protein sequence ID" value="KXU39109.1"/>
    <property type="molecule type" value="Genomic_DNA"/>
</dbReference>
<gene>
    <name evidence="1" type="ORF">AXE65_10385</name>
</gene>
<reference evidence="1 2" key="1">
    <citation type="submission" date="2016-02" db="EMBL/GenBank/DDBJ databases">
        <authorList>
            <person name="Wen L."/>
            <person name="He K."/>
            <person name="Yang H."/>
        </authorList>
    </citation>
    <scope>NUCLEOTIDE SEQUENCE [LARGE SCALE GENOMIC DNA]</scope>
    <source>
        <strain evidence="1 2">CV58</strain>
    </source>
</reference>